<evidence type="ECO:0000313" key="3">
    <source>
        <dbReference type="Proteomes" id="UP001460270"/>
    </source>
</evidence>
<proteinExistence type="predicted"/>
<dbReference type="AlphaFoldDB" id="A0AAW0NPP1"/>
<evidence type="ECO:0000313" key="2">
    <source>
        <dbReference type="EMBL" id="KAK7896666.1"/>
    </source>
</evidence>
<keyword evidence="3" id="KW-1185">Reference proteome</keyword>
<sequence>MQRHPRPGHMFWTPAPYSLSSSSSAPSEEEEEQDDDALGQLRLREEEMEPGPHCGDSAAGDTFSPDADGLGTPWDSTGRAGSCSDCCLHGPTPDKLEENGWTDLQRREGLGSERWVSISRADFPSAESTNQ</sequence>
<evidence type="ECO:0000256" key="1">
    <source>
        <dbReference type="SAM" id="MobiDB-lite"/>
    </source>
</evidence>
<feature type="compositionally biased region" description="Acidic residues" evidence="1">
    <location>
        <begin position="27"/>
        <end position="37"/>
    </location>
</feature>
<gene>
    <name evidence="2" type="ORF">WMY93_021991</name>
</gene>
<feature type="region of interest" description="Disordered" evidence="1">
    <location>
        <begin position="1"/>
        <end position="113"/>
    </location>
</feature>
<name>A0AAW0NPP1_9GOBI</name>
<reference evidence="3" key="1">
    <citation type="submission" date="2024-04" db="EMBL/GenBank/DDBJ databases">
        <title>Salinicola lusitanus LLJ914,a marine bacterium isolated from the Okinawa Trough.</title>
        <authorList>
            <person name="Li J."/>
        </authorList>
    </citation>
    <scope>NUCLEOTIDE SEQUENCE [LARGE SCALE GENOMIC DNA]</scope>
</reference>
<comment type="caution">
    <text evidence="2">The sequence shown here is derived from an EMBL/GenBank/DDBJ whole genome shotgun (WGS) entry which is preliminary data.</text>
</comment>
<accession>A0AAW0NPP1</accession>
<protein>
    <submittedName>
        <fullName evidence="2">Uncharacterized protein</fullName>
    </submittedName>
</protein>
<dbReference type="EMBL" id="JBBPFD010000015">
    <property type="protein sequence ID" value="KAK7896666.1"/>
    <property type="molecule type" value="Genomic_DNA"/>
</dbReference>
<organism evidence="2 3">
    <name type="scientific">Mugilogobius chulae</name>
    <name type="common">yellowstripe goby</name>
    <dbReference type="NCBI Taxonomy" id="88201"/>
    <lineage>
        <taxon>Eukaryota</taxon>
        <taxon>Metazoa</taxon>
        <taxon>Chordata</taxon>
        <taxon>Craniata</taxon>
        <taxon>Vertebrata</taxon>
        <taxon>Euteleostomi</taxon>
        <taxon>Actinopterygii</taxon>
        <taxon>Neopterygii</taxon>
        <taxon>Teleostei</taxon>
        <taxon>Neoteleostei</taxon>
        <taxon>Acanthomorphata</taxon>
        <taxon>Gobiaria</taxon>
        <taxon>Gobiiformes</taxon>
        <taxon>Gobioidei</taxon>
        <taxon>Gobiidae</taxon>
        <taxon>Gobionellinae</taxon>
        <taxon>Mugilogobius</taxon>
    </lineage>
</organism>
<dbReference type="Proteomes" id="UP001460270">
    <property type="component" value="Unassembled WGS sequence"/>
</dbReference>
<feature type="compositionally biased region" description="Basic and acidic residues" evidence="1">
    <location>
        <begin position="92"/>
        <end position="111"/>
    </location>
</feature>